<dbReference type="InterPro" id="IPR048389">
    <property type="entry name" value="YciQ-like_C"/>
</dbReference>
<evidence type="ECO:0000259" key="3">
    <source>
        <dbReference type="Pfam" id="PF20990"/>
    </source>
</evidence>
<evidence type="ECO:0000256" key="1">
    <source>
        <dbReference type="SAM" id="Phobius"/>
    </source>
</evidence>
<feature type="transmembrane region" description="Helical" evidence="1">
    <location>
        <begin position="282"/>
        <end position="302"/>
    </location>
</feature>
<keyword evidence="1" id="KW-0812">Transmembrane</keyword>
<reference evidence="4 5" key="1">
    <citation type="journal article" date="2016" name="Genome Announc.">
        <title>Complete Genome Sequences of Aerococcus christensenii CCUG 28831T, Aerococcus sanguinicola CCUG 43001T, Aerococcus urinae CCUG 36881T, Aerococcus urinaeequi CCUG 28094T, Aerococcus urinaehominis CCUG 42038 BT, and Aerococcus viridans CCUG 4311T.</title>
        <authorList>
            <person name="Carkaci D."/>
            <person name="Dargis R."/>
            <person name="Nielsen X.C."/>
            <person name="Skovgaard O."/>
            <person name="Fuursted K."/>
            <person name="Christensen J.J."/>
        </authorList>
    </citation>
    <scope>NUCLEOTIDE SEQUENCE [LARGE SCALE GENOMIC DNA]</scope>
    <source>
        <strain evidence="4 5">CCUG43001</strain>
    </source>
</reference>
<dbReference type="RefSeq" id="WP_067975816.1">
    <property type="nucleotide sequence ID" value="NZ_CP014160.1"/>
</dbReference>
<protein>
    <recommendedName>
        <fullName evidence="6">DUF2207 domain-containing protein</fullName>
    </recommendedName>
</protein>
<sequence>MVKPGHQRFLLFLVSLILTVMVLPGEMVWANENKGIQVDVTLQPDGSARIREVWDMVVDEGTELYKPMTMLDDQELVDYQVKVDGQPLTHRENWDVEASQEEKSGHYGRAEGELNWGIGSYGSHTYEISYQINNFVAQSQTEQMVFWKLVNDSMSPAPEQIKISLQSDLEPLTLENNYRAWAFGFRGKLSFENGKIIASSQGDFDDSNYATLLLRIPAGTYQTGLKVDKSFEDYLKTAFEGSDYNYEDYDPEATYEDLQTGSLNAKGPSAFDRFMDRHLGKIILAGLALVGVSGAMGAYHIYKQRKLKARYYPTMAQAEERLKGHYHRETPAEDVYQIYALLEDMEVEDLKANYLTVALLDLVASGALLIETNLESGLFRSKEESLFSLVADQTPSGPAGSIYQLMAKAQGKRDQLSQAEFSHYVENNPEKFIQALAKMKTHSKSYLKEAGYLKSLRAKAAKEKTERDQADDLVDLPLTDQGFVFRDQVVGFKNYLADYSLLNERGAKEVGLWDQMMLYAGAYGILEEVEKEFEKVYPNYYQYSSFNQVPLMNYYWISRSINQSYVKATSMSEVSSSGGGGFTSIGGGGGSFGGGSGGGVR</sequence>
<evidence type="ECO:0000259" key="2">
    <source>
        <dbReference type="Pfam" id="PF09972"/>
    </source>
</evidence>
<dbReference type="Pfam" id="PF09972">
    <property type="entry name" value="DUF2207"/>
    <property type="match status" value="1"/>
</dbReference>
<dbReference type="Proteomes" id="UP000069912">
    <property type="component" value="Chromosome"/>
</dbReference>
<gene>
    <name evidence="4" type="ORF">AWM72_07720</name>
</gene>
<reference evidence="5" key="2">
    <citation type="submission" date="2016-01" db="EMBL/GenBank/DDBJ databases">
        <title>Six Aerococcus type strain genome sequencing and assembly using PacBio and Illumina Hiseq.</title>
        <authorList>
            <person name="Carkaci D."/>
            <person name="Dargis R."/>
            <person name="Nielsen X.C."/>
            <person name="Skovgaard O."/>
            <person name="Fuursted K."/>
            <person name="Christensen J.J."/>
        </authorList>
    </citation>
    <scope>NUCLEOTIDE SEQUENCE [LARGE SCALE GENOMIC DNA]</scope>
    <source>
        <strain evidence="5">CCUG43001</strain>
    </source>
</reference>
<keyword evidence="1" id="KW-1133">Transmembrane helix</keyword>
<proteinExistence type="predicted"/>
<dbReference type="InterPro" id="IPR018702">
    <property type="entry name" value="DUF2207"/>
</dbReference>
<feature type="domain" description="DUF2207" evidence="2">
    <location>
        <begin position="37"/>
        <end position="155"/>
    </location>
</feature>
<keyword evidence="5" id="KW-1185">Reference proteome</keyword>
<dbReference type="AlphaFoldDB" id="A0A0X8FCC3"/>
<organism evidence="4 5">
    <name type="scientific">Aerococcus sanguinicola</name>
    <dbReference type="NCBI Taxonomy" id="119206"/>
    <lineage>
        <taxon>Bacteria</taxon>
        <taxon>Bacillati</taxon>
        <taxon>Bacillota</taxon>
        <taxon>Bacilli</taxon>
        <taxon>Lactobacillales</taxon>
        <taxon>Aerococcaceae</taxon>
        <taxon>Aerococcus</taxon>
    </lineage>
</organism>
<evidence type="ECO:0000313" key="5">
    <source>
        <dbReference type="Proteomes" id="UP000069912"/>
    </source>
</evidence>
<feature type="domain" description="Predicted membrane protein YciQ-like C-terminal" evidence="3">
    <location>
        <begin position="478"/>
        <end position="533"/>
    </location>
</feature>
<accession>A0A0X8FCC3</accession>
<dbReference type="GeneID" id="92903953"/>
<dbReference type="KEGG" id="asan:AWM72_07720"/>
<dbReference type="Pfam" id="PF20990">
    <property type="entry name" value="DUF2207_C"/>
    <property type="match status" value="1"/>
</dbReference>
<dbReference type="EMBL" id="CP014160">
    <property type="protein sequence ID" value="AMB94648.1"/>
    <property type="molecule type" value="Genomic_DNA"/>
</dbReference>
<name>A0A0X8FCC3_9LACT</name>
<evidence type="ECO:0000313" key="4">
    <source>
        <dbReference type="EMBL" id="AMB94648.1"/>
    </source>
</evidence>
<keyword evidence="1" id="KW-0472">Membrane</keyword>
<evidence type="ECO:0008006" key="6">
    <source>
        <dbReference type="Google" id="ProtNLM"/>
    </source>
</evidence>